<dbReference type="PANTHER" id="PTHR30629:SF2">
    <property type="entry name" value="PROPHAGE INTEGRASE INTS-RELATED"/>
    <property type="match status" value="1"/>
</dbReference>
<evidence type="ECO:0000259" key="5">
    <source>
        <dbReference type="PROSITE" id="PS51898"/>
    </source>
</evidence>
<evidence type="ECO:0000256" key="3">
    <source>
        <dbReference type="ARBA" id="ARBA00023125"/>
    </source>
</evidence>
<dbReference type="Gene3D" id="1.10.443.10">
    <property type="entry name" value="Intergrase catalytic core"/>
    <property type="match status" value="1"/>
</dbReference>
<comment type="similarity">
    <text evidence="1">Belongs to the 'phage' integrase family.</text>
</comment>
<dbReference type="Pfam" id="PF13356">
    <property type="entry name" value="Arm-DNA-bind_3"/>
    <property type="match status" value="1"/>
</dbReference>
<dbReference type="GO" id="GO:0003677">
    <property type="term" value="F:DNA binding"/>
    <property type="evidence" value="ECO:0007669"/>
    <property type="project" value="UniProtKB-KW"/>
</dbReference>
<dbReference type="SUPFAM" id="SSF56349">
    <property type="entry name" value="DNA breaking-rejoining enzymes"/>
    <property type="match status" value="1"/>
</dbReference>
<keyword evidence="2" id="KW-0229">DNA integration</keyword>
<dbReference type="Gene3D" id="3.30.160.390">
    <property type="entry name" value="Integrase, DNA-binding domain"/>
    <property type="match status" value="1"/>
</dbReference>
<dbReference type="GO" id="GO:0015074">
    <property type="term" value="P:DNA integration"/>
    <property type="evidence" value="ECO:0007669"/>
    <property type="project" value="UniProtKB-KW"/>
</dbReference>
<comment type="caution">
    <text evidence="6">The sequence shown here is derived from an EMBL/GenBank/DDBJ whole genome shotgun (WGS) entry which is preliminary data.</text>
</comment>
<dbReference type="PROSITE" id="PS51898">
    <property type="entry name" value="TYR_RECOMBINASE"/>
    <property type="match status" value="1"/>
</dbReference>
<dbReference type="InterPro" id="IPR050808">
    <property type="entry name" value="Phage_Integrase"/>
</dbReference>
<dbReference type="CDD" id="cd00801">
    <property type="entry name" value="INT_P4_C"/>
    <property type="match status" value="1"/>
</dbReference>
<dbReference type="AlphaFoldDB" id="A0A264VU11"/>
<dbReference type="InterPro" id="IPR002104">
    <property type="entry name" value="Integrase_catalytic"/>
</dbReference>
<dbReference type="InterPro" id="IPR013762">
    <property type="entry name" value="Integrase-like_cat_sf"/>
</dbReference>
<dbReference type="Pfam" id="PF00589">
    <property type="entry name" value="Phage_integrase"/>
    <property type="match status" value="1"/>
</dbReference>
<name>A0A264VU11_PRORE</name>
<protein>
    <submittedName>
        <fullName evidence="6">Integrase</fullName>
    </submittedName>
</protein>
<dbReference type="RefSeq" id="WP_094961488.1">
    <property type="nucleotide sequence ID" value="NZ_NOWC01000009.1"/>
</dbReference>
<dbReference type="GO" id="GO:0006310">
    <property type="term" value="P:DNA recombination"/>
    <property type="evidence" value="ECO:0007669"/>
    <property type="project" value="UniProtKB-KW"/>
</dbReference>
<keyword evidence="3" id="KW-0238">DNA-binding</keyword>
<dbReference type="Proteomes" id="UP000216001">
    <property type="component" value="Unassembled WGS sequence"/>
</dbReference>
<evidence type="ECO:0000256" key="4">
    <source>
        <dbReference type="ARBA" id="ARBA00023172"/>
    </source>
</evidence>
<evidence type="ECO:0000313" key="6">
    <source>
        <dbReference type="EMBL" id="OZS74799.1"/>
    </source>
</evidence>
<reference evidence="6 7" key="1">
    <citation type="submission" date="2017-07" db="EMBL/GenBank/DDBJ databases">
        <title>blaIMP-27 on transferable plasmids in Proteus mirabilis and Providencia rettgeri.</title>
        <authorList>
            <person name="Potter R."/>
        </authorList>
    </citation>
    <scope>NUCLEOTIDE SEQUENCE [LARGE SCALE GENOMIC DNA]</scope>
    <source>
        <strain evidence="6 7">PR1</strain>
    </source>
</reference>
<gene>
    <name evidence="6" type="ORF">CHI95_09445</name>
</gene>
<dbReference type="EMBL" id="NOWC01000009">
    <property type="protein sequence ID" value="OZS74799.1"/>
    <property type="molecule type" value="Genomic_DNA"/>
</dbReference>
<accession>A0A264VU11</accession>
<keyword evidence="4" id="KW-0233">DNA recombination</keyword>
<evidence type="ECO:0000313" key="7">
    <source>
        <dbReference type="Proteomes" id="UP000216001"/>
    </source>
</evidence>
<sequence>MAGGTNKLSDKKLRALLNSPREKEAMFADGDGLSVRVSKLGVVSWVFAYRLGGREAKLERLKLGNYPDMPLKLAREKREQCRAWLADNKNPKHQLNLVAQEQLKPVTVKEALEYWISEYAVDHRVNIIRHKAQLEKHIYPYIGHLPLSECETRYWLDCFDRMKKVTPVAAGYVFQMCKQALKFCRVRRYALSNALDDLTIPDVGKKQEKGDRVHSDDELGRIWRSTGELCFKPYYSALLKLLLLFGCRSQELRLSKWSEWDLESWVWTVPKEHSKGGGKIIRPIPDGIRIFIKQLNESYKHTGFLLGESKDAPAVSQWGRNIWKRLNQSEAWTLHDLRRSFSTKLNDLGIAPHVVEQLLGHSMPGVMAVYNHSQYLAEKLDALNKWHERLNLLANPHNNVILLKVKK</sequence>
<evidence type="ECO:0000256" key="1">
    <source>
        <dbReference type="ARBA" id="ARBA00008857"/>
    </source>
</evidence>
<dbReference type="InterPro" id="IPR010998">
    <property type="entry name" value="Integrase_recombinase_N"/>
</dbReference>
<dbReference type="InterPro" id="IPR038488">
    <property type="entry name" value="Integrase_DNA-bd_sf"/>
</dbReference>
<evidence type="ECO:0000256" key="2">
    <source>
        <dbReference type="ARBA" id="ARBA00022908"/>
    </source>
</evidence>
<organism evidence="6 7">
    <name type="scientific">Providencia rettgeri</name>
    <dbReference type="NCBI Taxonomy" id="587"/>
    <lineage>
        <taxon>Bacteria</taxon>
        <taxon>Pseudomonadati</taxon>
        <taxon>Pseudomonadota</taxon>
        <taxon>Gammaproteobacteria</taxon>
        <taxon>Enterobacterales</taxon>
        <taxon>Morganellaceae</taxon>
        <taxon>Providencia</taxon>
    </lineage>
</organism>
<dbReference type="InterPro" id="IPR025166">
    <property type="entry name" value="Integrase_DNA_bind_dom"/>
</dbReference>
<proteinExistence type="inferred from homology"/>
<dbReference type="PANTHER" id="PTHR30629">
    <property type="entry name" value="PROPHAGE INTEGRASE"/>
    <property type="match status" value="1"/>
</dbReference>
<dbReference type="InterPro" id="IPR011010">
    <property type="entry name" value="DNA_brk_join_enz"/>
</dbReference>
<feature type="domain" description="Tyr recombinase" evidence="5">
    <location>
        <begin position="209"/>
        <end position="384"/>
    </location>
</feature>
<dbReference type="Gene3D" id="1.10.150.130">
    <property type="match status" value="1"/>
</dbReference>